<accession>Q4SFL6</accession>
<evidence type="ECO:0000313" key="1">
    <source>
        <dbReference type="EMBL" id="CAG00566.1"/>
    </source>
</evidence>
<sequence>MADEREEVGEMRGRLLSCELHLPGVRGSIVNSDLVPSTVHIYYPSHLTYTSVNREKRLQFCQQFSKVVEMYLKVAQR</sequence>
<dbReference type="EMBL" id="CAAE01014601">
    <property type="protein sequence ID" value="CAG00566.1"/>
    <property type="molecule type" value="Genomic_DNA"/>
</dbReference>
<comment type="caution">
    <text evidence="1">The sequence shown here is derived from an EMBL/GenBank/DDBJ whole genome shotgun (WGS) entry which is preliminary data.</text>
</comment>
<dbReference type="AlphaFoldDB" id="Q4SFL6"/>
<gene>
    <name evidence="1" type="ORF">GSTENG00019039001</name>
</gene>
<protein>
    <submittedName>
        <fullName evidence="1">(spotted green pufferfish) hypothetical protein</fullName>
    </submittedName>
</protein>
<reference evidence="1" key="1">
    <citation type="journal article" date="2004" name="Nature">
        <title>Genome duplication in the teleost fish Tetraodon nigroviridis reveals the early vertebrate proto-karyotype.</title>
        <authorList>
            <person name="Jaillon O."/>
            <person name="Aury J.-M."/>
            <person name="Brunet F."/>
            <person name="Petit J.-L."/>
            <person name="Stange-Thomann N."/>
            <person name="Mauceli E."/>
            <person name="Bouneau L."/>
            <person name="Fischer C."/>
            <person name="Ozouf-Costaz C."/>
            <person name="Bernot A."/>
            <person name="Nicaud S."/>
            <person name="Jaffe D."/>
            <person name="Fisher S."/>
            <person name="Lutfalla G."/>
            <person name="Dossat C."/>
            <person name="Segurens B."/>
            <person name="Dasilva C."/>
            <person name="Salanoubat M."/>
            <person name="Levy M."/>
            <person name="Boudet N."/>
            <person name="Castellano S."/>
            <person name="Anthouard V."/>
            <person name="Jubin C."/>
            <person name="Castelli V."/>
            <person name="Katinka M."/>
            <person name="Vacherie B."/>
            <person name="Biemont C."/>
            <person name="Skalli Z."/>
            <person name="Cattolico L."/>
            <person name="Poulain J."/>
            <person name="De Berardinis V."/>
            <person name="Cruaud C."/>
            <person name="Duprat S."/>
            <person name="Brottier P."/>
            <person name="Coutanceau J.-P."/>
            <person name="Gouzy J."/>
            <person name="Parra G."/>
            <person name="Lardier G."/>
            <person name="Chapple C."/>
            <person name="McKernan K.J."/>
            <person name="McEwan P."/>
            <person name="Bosak S."/>
            <person name="Kellis M."/>
            <person name="Volff J.-N."/>
            <person name="Guigo R."/>
            <person name="Zody M.C."/>
            <person name="Mesirov J."/>
            <person name="Lindblad-Toh K."/>
            <person name="Birren B."/>
            <person name="Nusbaum C."/>
            <person name="Kahn D."/>
            <person name="Robinson-Rechavi M."/>
            <person name="Laudet V."/>
            <person name="Schachter V."/>
            <person name="Quetier F."/>
            <person name="Saurin W."/>
            <person name="Scarpelli C."/>
            <person name="Wincker P."/>
            <person name="Lander E.S."/>
            <person name="Weissenbach J."/>
            <person name="Roest Crollius H."/>
        </authorList>
    </citation>
    <scope>NUCLEOTIDE SEQUENCE [LARGE SCALE GENOMIC DNA]</scope>
</reference>
<proteinExistence type="predicted"/>
<reference evidence="1" key="2">
    <citation type="submission" date="2004-02" db="EMBL/GenBank/DDBJ databases">
        <authorList>
            <consortium name="Genoscope"/>
            <consortium name="Whitehead Institute Centre for Genome Research"/>
        </authorList>
    </citation>
    <scope>NUCLEOTIDE SEQUENCE</scope>
</reference>
<name>Q4SFL6_TETNG</name>
<dbReference type="KEGG" id="tng:GSTEN00019039G001"/>
<organism evidence="1">
    <name type="scientific">Tetraodon nigroviridis</name>
    <name type="common">Spotted green pufferfish</name>
    <name type="synonym">Chelonodon nigroviridis</name>
    <dbReference type="NCBI Taxonomy" id="99883"/>
    <lineage>
        <taxon>Eukaryota</taxon>
        <taxon>Metazoa</taxon>
        <taxon>Chordata</taxon>
        <taxon>Craniata</taxon>
        <taxon>Vertebrata</taxon>
        <taxon>Euteleostomi</taxon>
        <taxon>Actinopterygii</taxon>
        <taxon>Neopterygii</taxon>
        <taxon>Teleostei</taxon>
        <taxon>Neoteleostei</taxon>
        <taxon>Acanthomorphata</taxon>
        <taxon>Eupercaria</taxon>
        <taxon>Tetraodontiformes</taxon>
        <taxon>Tetradontoidea</taxon>
        <taxon>Tetraodontidae</taxon>
        <taxon>Tetraodon</taxon>
    </lineage>
</organism>